<proteinExistence type="inferred from homology"/>
<feature type="transmembrane region" description="Helical" evidence="7">
    <location>
        <begin position="39"/>
        <end position="68"/>
    </location>
</feature>
<dbReference type="SUPFAM" id="SSF160964">
    <property type="entry name" value="MalF N-terminal region-like"/>
    <property type="match status" value="1"/>
</dbReference>
<keyword evidence="10" id="KW-1185">Reference proteome</keyword>
<keyword evidence="4 7" id="KW-0812">Transmembrane</keyword>
<dbReference type="InterPro" id="IPR000515">
    <property type="entry name" value="MetI-like"/>
</dbReference>
<evidence type="ECO:0000256" key="5">
    <source>
        <dbReference type="ARBA" id="ARBA00022989"/>
    </source>
</evidence>
<keyword evidence="5 7" id="KW-1133">Transmembrane helix</keyword>
<dbReference type="PROSITE" id="PS50928">
    <property type="entry name" value="ABC_TM1"/>
    <property type="match status" value="1"/>
</dbReference>
<evidence type="ECO:0000313" key="9">
    <source>
        <dbReference type="EMBL" id="TVY06843.1"/>
    </source>
</evidence>
<evidence type="ECO:0000256" key="3">
    <source>
        <dbReference type="ARBA" id="ARBA00022475"/>
    </source>
</evidence>
<feature type="transmembrane region" description="Helical" evidence="7">
    <location>
        <begin position="240"/>
        <end position="260"/>
    </location>
</feature>
<feature type="transmembrane region" description="Helical" evidence="7">
    <location>
        <begin position="102"/>
        <end position="124"/>
    </location>
</feature>
<dbReference type="InterPro" id="IPR035906">
    <property type="entry name" value="MetI-like_sf"/>
</dbReference>
<feature type="domain" description="ABC transmembrane type-1" evidence="8">
    <location>
        <begin position="98"/>
        <end position="316"/>
    </location>
</feature>
<keyword evidence="2 7" id="KW-0813">Transport</keyword>
<evidence type="ECO:0000256" key="7">
    <source>
        <dbReference type="RuleBase" id="RU363032"/>
    </source>
</evidence>
<dbReference type="OrthoDB" id="5174895at2"/>
<evidence type="ECO:0000313" key="10">
    <source>
        <dbReference type="Proteomes" id="UP000317036"/>
    </source>
</evidence>
<protein>
    <submittedName>
        <fullName evidence="9">Sugar ABC transporter permease</fullName>
    </submittedName>
</protein>
<evidence type="ECO:0000256" key="1">
    <source>
        <dbReference type="ARBA" id="ARBA00004651"/>
    </source>
</evidence>
<dbReference type="CDD" id="cd06261">
    <property type="entry name" value="TM_PBP2"/>
    <property type="match status" value="1"/>
</dbReference>
<dbReference type="InterPro" id="IPR050809">
    <property type="entry name" value="UgpAE/MalFG_permease"/>
</dbReference>
<sequence>MPGLSSGKGEAAMSVQTSVKPLTATAVVKTKRERIRYMWAYLFLLPQLLFFIVFTIYPIIMSYVYAFFDWSGFGPLTNFVRLENFTKLIHDDKFWNAFRNSLIYMASKTVILMPATLIMALILNQAFFKGKVIYRTVYFLPVVTTTSIVGIIMKFIFGNENALVNEVLIGLGLLKEPIPWLGQAGTAMGVLILVGSWKFFGMMMVYWLAGLQSLPGDVYEAAKVDGASYWQTLKSITLPLLLPVAAVILLLTVVNSMHVFDLVKTLTNGGPFFATETVDLYIYNYAFSTSGFPQIGYASAAGIVFGLTMFVMTLVLGWLVKLTKDKQEAQDARLSRGGI</sequence>
<gene>
    <name evidence="9" type="ORF">FPZ49_26970</name>
</gene>
<comment type="caution">
    <text evidence="9">The sequence shown here is derived from an EMBL/GenBank/DDBJ whole genome shotgun (WGS) entry which is preliminary data.</text>
</comment>
<dbReference type="EMBL" id="VNJI01000047">
    <property type="protein sequence ID" value="TVY06843.1"/>
    <property type="molecule type" value="Genomic_DNA"/>
</dbReference>
<keyword evidence="3" id="KW-1003">Cell membrane</keyword>
<evidence type="ECO:0000259" key="8">
    <source>
        <dbReference type="PROSITE" id="PS50928"/>
    </source>
</evidence>
<accession>A0A559K3Y0</accession>
<dbReference type="Pfam" id="PF00528">
    <property type="entry name" value="BPD_transp_1"/>
    <property type="match status" value="1"/>
</dbReference>
<dbReference type="PANTHER" id="PTHR43227:SF11">
    <property type="entry name" value="BLL4140 PROTEIN"/>
    <property type="match status" value="1"/>
</dbReference>
<name>A0A559K3Y0_9BACL</name>
<dbReference type="AlphaFoldDB" id="A0A559K3Y0"/>
<evidence type="ECO:0000256" key="4">
    <source>
        <dbReference type="ARBA" id="ARBA00022692"/>
    </source>
</evidence>
<feature type="transmembrane region" description="Helical" evidence="7">
    <location>
        <begin position="177"/>
        <end position="197"/>
    </location>
</feature>
<dbReference type="GO" id="GO:0005886">
    <property type="term" value="C:plasma membrane"/>
    <property type="evidence" value="ECO:0007669"/>
    <property type="project" value="UniProtKB-SubCell"/>
</dbReference>
<comment type="similarity">
    <text evidence="7">Belongs to the binding-protein-dependent transport system permease family.</text>
</comment>
<comment type="subcellular location">
    <subcellularLocation>
        <location evidence="1 7">Cell membrane</location>
        <topology evidence="1 7">Multi-pass membrane protein</topology>
    </subcellularLocation>
</comment>
<dbReference type="Gene3D" id="1.10.3720.10">
    <property type="entry name" value="MetI-like"/>
    <property type="match status" value="1"/>
</dbReference>
<dbReference type="SUPFAM" id="SSF161098">
    <property type="entry name" value="MetI-like"/>
    <property type="match status" value="1"/>
</dbReference>
<organism evidence="9 10">
    <name type="scientific">Paenibacillus cremeus</name>
    <dbReference type="NCBI Taxonomy" id="2163881"/>
    <lineage>
        <taxon>Bacteria</taxon>
        <taxon>Bacillati</taxon>
        <taxon>Bacillota</taxon>
        <taxon>Bacilli</taxon>
        <taxon>Bacillales</taxon>
        <taxon>Paenibacillaceae</taxon>
        <taxon>Paenibacillus</taxon>
    </lineage>
</organism>
<dbReference type="Proteomes" id="UP000317036">
    <property type="component" value="Unassembled WGS sequence"/>
</dbReference>
<dbReference type="PANTHER" id="PTHR43227">
    <property type="entry name" value="BLL4140 PROTEIN"/>
    <property type="match status" value="1"/>
</dbReference>
<feature type="transmembrane region" description="Helical" evidence="7">
    <location>
        <begin position="136"/>
        <end position="157"/>
    </location>
</feature>
<feature type="transmembrane region" description="Helical" evidence="7">
    <location>
        <begin position="295"/>
        <end position="320"/>
    </location>
</feature>
<reference evidence="9 10" key="1">
    <citation type="submission" date="2019-07" db="EMBL/GenBank/DDBJ databases">
        <authorList>
            <person name="Kim J."/>
        </authorList>
    </citation>
    <scope>NUCLEOTIDE SEQUENCE [LARGE SCALE GENOMIC DNA]</scope>
    <source>
        <strain evidence="9 10">JC52</strain>
    </source>
</reference>
<evidence type="ECO:0000256" key="6">
    <source>
        <dbReference type="ARBA" id="ARBA00023136"/>
    </source>
</evidence>
<evidence type="ECO:0000256" key="2">
    <source>
        <dbReference type="ARBA" id="ARBA00022448"/>
    </source>
</evidence>
<dbReference type="GO" id="GO:0055085">
    <property type="term" value="P:transmembrane transport"/>
    <property type="evidence" value="ECO:0007669"/>
    <property type="project" value="InterPro"/>
</dbReference>
<keyword evidence="6 7" id="KW-0472">Membrane</keyword>